<accession>D2XA58</accession>
<proteinExistence type="predicted"/>
<keyword evidence="3" id="KW-1185">Reference proteome</keyword>
<dbReference type="RefSeq" id="YP_003406797.1">
    <property type="nucleotide sequence ID" value="NC_013756.1"/>
</dbReference>
<evidence type="ECO:0000313" key="2">
    <source>
        <dbReference type="EMBL" id="ADB03835.1"/>
    </source>
</evidence>
<evidence type="ECO:0000313" key="3">
    <source>
        <dbReference type="Proteomes" id="UP000029780"/>
    </source>
</evidence>
<dbReference type="Proteomes" id="UP000029780">
    <property type="component" value="Segment"/>
</dbReference>
<gene>
    <name evidence="2" type="ORF">MAR_ORF047</name>
</gene>
<dbReference type="EMBL" id="GU071086">
    <property type="protein sequence ID" value="ADB03835.1"/>
    <property type="molecule type" value="Genomic_DNA"/>
</dbReference>
<feature type="compositionally biased region" description="Basic and acidic residues" evidence="1">
    <location>
        <begin position="20"/>
        <end position="30"/>
    </location>
</feature>
<feature type="region of interest" description="Disordered" evidence="1">
    <location>
        <begin position="1"/>
        <end position="31"/>
    </location>
</feature>
<sequence>MSENSELAAEDNFEAPPKNQEQKPQIERVRNGLGPRVQRLFFRRKAPRYYDDIVLWTSLKSRLSRMHKEQEASKEMGKREGVEKSGRGERGIIFFCF</sequence>
<reference evidence="2 3" key="1">
    <citation type="journal article" date="2009" name="Proc. Natl. Acad. Sci. U.S.A.">
        <title>Giant Marseillevirus highlights the role of amoebae as a melting pot in emergence of chimeric microorganisms.</title>
        <authorList>
            <person name="Boyer M."/>
            <person name="Yutin N."/>
            <person name="Pagnier I."/>
            <person name="Barrassi L."/>
            <person name="Fournous G."/>
            <person name="Espinosa L."/>
            <person name="Robert C."/>
            <person name="Azza S."/>
            <person name="Sun S."/>
            <person name="Rossmann M.G."/>
            <person name="Suzan-Monti M."/>
            <person name="La Scola B."/>
            <person name="Koonin E.V."/>
            <person name="Raoult D."/>
        </authorList>
    </citation>
    <scope>NUCLEOTIDE SEQUENCE [LARGE SCALE GENOMIC DNA]</scope>
    <source>
        <strain evidence="2 3">T19</strain>
    </source>
</reference>
<protein>
    <submittedName>
        <fullName evidence="2">Uncharacterized protein</fullName>
    </submittedName>
</protein>
<evidence type="ECO:0000256" key="1">
    <source>
        <dbReference type="SAM" id="MobiDB-lite"/>
    </source>
</evidence>
<dbReference type="GeneID" id="8746284"/>
<dbReference type="KEGG" id="vg:8746284"/>
<organismHost>
    <name type="scientific">Acanthamoeba</name>
    <dbReference type="NCBI Taxonomy" id="5754"/>
</organismHost>
<organism evidence="2 3">
    <name type="scientific">Marseillevirus marseillevirus</name>
    <name type="common">GBM</name>
    <dbReference type="NCBI Taxonomy" id="694581"/>
    <lineage>
        <taxon>Viruses</taxon>
        <taxon>Varidnaviria</taxon>
        <taxon>Bamfordvirae</taxon>
        <taxon>Nucleocytoviricota</taxon>
        <taxon>Megaviricetes</taxon>
        <taxon>Pimascovirales</taxon>
        <taxon>Pimascovirales incertae sedis</taxon>
        <taxon>Marseilleviridae</taxon>
        <taxon>Marseillevirus</taxon>
        <taxon>Marseillevirus massiliense</taxon>
    </lineage>
</organism>
<name>D2XA58_GBMV</name>